<reference evidence="2" key="4">
    <citation type="submission" date="2024-02" db="EMBL/GenBank/DDBJ databases">
        <title>Comparative genomics of Cryptococcus and Kwoniella reveals pathogenesis evolution and contrasting modes of karyotype evolution via chromosome fusion or intercentromeric recombination.</title>
        <authorList>
            <person name="Coelho M.A."/>
            <person name="David-Palma M."/>
            <person name="Shea T."/>
            <person name="Bowers K."/>
            <person name="McGinley-Smith S."/>
            <person name="Mohammad A.W."/>
            <person name="Gnirke A."/>
            <person name="Yurkov A.M."/>
            <person name="Nowrousian M."/>
            <person name="Sun S."/>
            <person name="Cuomo C.A."/>
            <person name="Heitman J."/>
        </authorList>
    </citation>
    <scope>NUCLEOTIDE SEQUENCE</scope>
    <source>
        <strain evidence="2">CBS 10118</strain>
    </source>
</reference>
<name>A0A1B9GFU4_9TREE</name>
<dbReference type="GeneID" id="30205798"/>
<protein>
    <submittedName>
        <fullName evidence="1">Uncharacterized protein</fullName>
    </submittedName>
</protein>
<dbReference type="InterPro" id="IPR012675">
    <property type="entry name" value="Beta-grasp_dom_sf"/>
</dbReference>
<dbReference type="RefSeq" id="XP_019050956.1">
    <property type="nucleotide sequence ID" value="XM_019188078.1"/>
</dbReference>
<proteinExistence type="predicted"/>
<reference evidence="2" key="2">
    <citation type="submission" date="2013-07" db="EMBL/GenBank/DDBJ databases">
        <authorList>
            <consortium name="The Broad Institute Genome Sequencing Platform"/>
            <person name="Cuomo C."/>
            <person name="Litvintseva A."/>
            <person name="Chen Y."/>
            <person name="Heitman J."/>
            <person name="Sun S."/>
            <person name="Springer D."/>
            <person name="Dromer F."/>
            <person name="Young S.K."/>
            <person name="Zeng Q."/>
            <person name="Gargeya S."/>
            <person name="Fitzgerald M."/>
            <person name="Abouelleil A."/>
            <person name="Alvarado L."/>
            <person name="Berlin A.M."/>
            <person name="Chapman S.B."/>
            <person name="Dewar J."/>
            <person name="Goldberg J."/>
            <person name="Griggs A."/>
            <person name="Gujja S."/>
            <person name="Hansen M."/>
            <person name="Howarth C."/>
            <person name="Imamovic A."/>
            <person name="Larimer J."/>
            <person name="McCowan C."/>
            <person name="Murphy C."/>
            <person name="Pearson M."/>
            <person name="Priest M."/>
            <person name="Roberts A."/>
            <person name="Saif S."/>
            <person name="Shea T."/>
            <person name="Sykes S."/>
            <person name="Wortman J."/>
            <person name="Nusbaum C."/>
            <person name="Birren B."/>
        </authorList>
    </citation>
    <scope>NUCLEOTIDE SEQUENCE</scope>
    <source>
        <strain evidence="2">CBS 10118</strain>
    </source>
</reference>
<reference evidence="1" key="1">
    <citation type="submission" date="2013-07" db="EMBL/GenBank/DDBJ databases">
        <title>The Genome Sequence of Cryptococcus bestiolae CBS10118.</title>
        <authorList>
            <consortium name="The Broad Institute Genome Sequencing Platform"/>
            <person name="Cuomo C."/>
            <person name="Litvintseva A."/>
            <person name="Chen Y."/>
            <person name="Heitman J."/>
            <person name="Sun S."/>
            <person name="Springer D."/>
            <person name="Dromer F."/>
            <person name="Young S.K."/>
            <person name="Zeng Q."/>
            <person name="Gargeya S."/>
            <person name="Fitzgerald M."/>
            <person name="Abouelleil A."/>
            <person name="Alvarado L."/>
            <person name="Berlin A.M."/>
            <person name="Chapman S.B."/>
            <person name="Dewar J."/>
            <person name="Goldberg J."/>
            <person name="Griggs A."/>
            <person name="Gujja S."/>
            <person name="Hansen M."/>
            <person name="Howarth C."/>
            <person name="Imamovic A."/>
            <person name="Larimer J."/>
            <person name="McCowan C."/>
            <person name="Murphy C."/>
            <person name="Pearson M."/>
            <person name="Priest M."/>
            <person name="Roberts A."/>
            <person name="Saif S."/>
            <person name="Shea T."/>
            <person name="Sykes S."/>
            <person name="Wortman J."/>
            <person name="Nusbaum C."/>
            <person name="Birren B."/>
        </authorList>
    </citation>
    <scope>NUCLEOTIDE SEQUENCE [LARGE SCALE GENOMIC DNA]</scope>
    <source>
        <strain evidence="1">CBS 10118</strain>
    </source>
</reference>
<evidence type="ECO:0000313" key="3">
    <source>
        <dbReference type="Proteomes" id="UP000092730"/>
    </source>
</evidence>
<reference evidence="1" key="3">
    <citation type="submission" date="2014-01" db="EMBL/GenBank/DDBJ databases">
        <title>Evolution of pathogenesis and genome organization in the Tremellales.</title>
        <authorList>
            <person name="Cuomo C."/>
            <person name="Litvintseva A."/>
            <person name="Heitman J."/>
            <person name="Chen Y."/>
            <person name="Sun S."/>
            <person name="Springer D."/>
            <person name="Dromer F."/>
            <person name="Young S."/>
            <person name="Zeng Q."/>
            <person name="Chapman S."/>
            <person name="Gujja S."/>
            <person name="Saif S."/>
            <person name="Birren B."/>
        </authorList>
    </citation>
    <scope>NUCLEOTIDE SEQUENCE</scope>
    <source>
        <strain evidence="1">CBS 10118</strain>
    </source>
</reference>
<dbReference type="VEuPathDB" id="FungiDB:I302_01399"/>
<dbReference type="GO" id="GO:0051536">
    <property type="term" value="F:iron-sulfur cluster binding"/>
    <property type="evidence" value="ECO:0007669"/>
    <property type="project" value="InterPro"/>
</dbReference>
<dbReference type="EMBL" id="CP144541">
    <property type="protein sequence ID" value="WVW80720.1"/>
    <property type="molecule type" value="Genomic_DNA"/>
</dbReference>
<dbReference type="PANTHER" id="PTHR31902:SF14">
    <property type="entry name" value="ACTIN PATCHES DISTAL PROTEIN 1"/>
    <property type="match status" value="1"/>
</dbReference>
<dbReference type="Gene3D" id="3.40.30.10">
    <property type="entry name" value="Glutaredoxin"/>
    <property type="match status" value="1"/>
</dbReference>
<sequence length="410" mass="45329">MSSLLPSTLRAIRHRHPTFTSIHRHTRYTHSTSTAKHTAQPDPIEWLPLPRSVSPRKALMLLSLPIPPKHWPSHLEMASPLLASASAQLKGKGIAVNAIYDGIGTQPTFEKEESYEARVFWPDGHSRVYDKLDSRILSSDSLLSDLEYTSKSLDVMDSEGKGVREILVCTHGSRDCRCSDRGDPLVDALREEIVRRGVEEKVKVREIAHVGGHKYAANIILLPSLDMLSNLTLEHAPSIISHVLSPTPPTQSKLWAHWRGRYGLTEEEQAQVWERINPDNDKTAVRQGTPAGGIEREEVELKFKTFEGELKVVRAKVGSNLLDVGKENDLPSLEGVCGGNLECATCHLYLPSSPSSGSAPISEPTEEEDDMLGYALGYRDGESRLGCQIPVTKELGEWCKNGGVIGLPRF</sequence>
<dbReference type="Gene3D" id="3.10.20.30">
    <property type="match status" value="1"/>
</dbReference>
<evidence type="ECO:0000313" key="2">
    <source>
        <dbReference type="EMBL" id="WVW80720.1"/>
    </source>
</evidence>
<dbReference type="EMBL" id="KI894018">
    <property type="protein sequence ID" value="OCF29886.1"/>
    <property type="molecule type" value="Genomic_DNA"/>
</dbReference>
<dbReference type="PANTHER" id="PTHR31902">
    <property type="entry name" value="ACTIN PATCHES DISTAL PROTEIN 1"/>
    <property type="match status" value="1"/>
</dbReference>
<accession>A0A1B9GFU4</accession>
<dbReference type="OrthoDB" id="10253744at2759"/>
<dbReference type="Pfam" id="PF06999">
    <property type="entry name" value="Suc_Fer-like"/>
    <property type="match status" value="1"/>
</dbReference>
<dbReference type="SUPFAM" id="SSF52833">
    <property type="entry name" value="Thioredoxin-like"/>
    <property type="match status" value="1"/>
</dbReference>
<dbReference type="AlphaFoldDB" id="A0A1B9GFU4"/>
<dbReference type="Proteomes" id="UP000092730">
    <property type="component" value="Chromosome 1"/>
</dbReference>
<evidence type="ECO:0000313" key="1">
    <source>
        <dbReference type="EMBL" id="OCF29886.1"/>
    </source>
</evidence>
<organism evidence="1">
    <name type="scientific">Kwoniella bestiolae CBS 10118</name>
    <dbReference type="NCBI Taxonomy" id="1296100"/>
    <lineage>
        <taxon>Eukaryota</taxon>
        <taxon>Fungi</taxon>
        <taxon>Dikarya</taxon>
        <taxon>Basidiomycota</taxon>
        <taxon>Agaricomycotina</taxon>
        <taxon>Tremellomycetes</taxon>
        <taxon>Tremellales</taxon>
        <taxon>Cryptococcaceae</taxon>
        <taxon>Kwoniella</taxon>
    </lineage>
</organism>
<dbReference type="InterPro" id="IPR036010">
    <property type="entry name" value="2Fe-2S_ferredoxin-like_sf"/>
</dbReference>
<gene>
    <name evidence="1" type="ORF">I302_01399</name>
    <name evidence="2" type="ORF">I302_102706</name>
</gene>
<dbReference type="CDD" id="cd03062">
    <property type="entry name" value="TRX_Fd_Sucrase"/>
    <property type="match status" value="1"/>
</dbReference>
<dbReference type="KEGG" id="kbi:30205798"/>
<keyword evidence="3" id="KW-1185">Reference proteome</keyword>
<dbReference type="InterPro" id="IPR009737">
    <property type="entry name" value="Aim32/Apd1-like"/>
</dbReference>
<dbReference type="STRING" id="1296100.A0A1B9GFU4"/>
<dbReference type="InterPro" id="IPR036249">
    <property type="entry name" value="Thioredoxin-like_sf"/>
</dbReference>
<dbReference type="SUPFAM" id="SSF54292">
    <property type="entry name" value="2Fe-2S ferredoxin-like"/>
    <property type="match status" value="1"/>
</dbReference>